<keyword evidence="6" id="KW-1185">Reference proteome</keyword>
<dbReference type="CDD" id="cd01277">
    <property type="entry name" value="HINT_subgroup"/>
    <property type="match status" value="1"/>
</dbReference>
<dbReference type="PRINTS" id="PR00332">
    <property type="entry name" value="HISTRIAD"/>
</dbReference>
<dbReference type="InterPro" id="IPR019808">
    <property type="entry name" value="Histidine_triad_CS"/>
</dbReference>
<gene>
    <name evidence="5" type="ORF">H9L19_07105</name>
</gene>
<dbReference type="GO" id="GO:0009117">
    <property type="term" value="P:nucleotide metabolic process"/>
    <property type="evidence" value="ECO:0007669"/>
    <property type="project" value="TreeGrafter"/>
</dbReference>
<evidence type="ECO:0000256" key="1">
    <source>
        <dbReference type="PIRSR" id="PIRSR601310-1"/>
    </source>
</evidence>
<dbReference type="PROSITE" id="PS51084">
    <property type="entry name" value="HIT_2"/>
    <property type="match status" value="1"/>
</dbReference>
<dbReference type="InterPro" id="IPR001310">
    <property type="entry name" value="Histidine_triad_HIT"/>
</dbReference>
<dbReference type="Proteomes" id="UP000515800">
    <property type="component" value="Chromosome"/>
</dbReference>
<evidence type="ECO:0000256" key="2">
    <source>
        <dbReference type="PIRSR" id="PIRSR601310-3"/>
    </source>
</evidence>
<evidence type="ECO:0000256" key="3">
    <source>
        <dbReference type="PROSITE-ProRule" id="PRU00464"/>
    </source>
</evidence>
<evidence type="ECO:0000313" key="6">
    <source>
        <dbReference type="Proteomes" id="UP000515800"/>
    </source>
</evidence>
<dbReference type="InterPro" id="IPR036265">
    <property type="entry name" value="HIT-like_sf"/>
</dbReference>
<dbReference type="SUPFAM" id="SSF54197">
    <property type="entry name" value="HIT-like"/>
    <property type="match status" value="1"/>
</dbReference>
<dbReference type="EMBL" id="CP060724">
    <property type="protein sequence ID" value="QNN75131.1"/>
    <property type="molecule type" value="Genomic_DNA"/>
</dbReference>
<protein>
    <submittedName>
        <fullName evidence="5">HIT family protein</fullName>
    </submittedName>
</protein>
<evidence type="ECO:0000259" key="4">
    <source>
        <dbReference type="PROSITE" id="PS51084"/>
    </source>
</evidence>
<feature type="active site" description="Tele-AMP-histidine intermediate" evidence="1">
    <location>
        <position position="99"/>
    </location>
</feature>
<reference evidence="5 6" key="1">
    <citation type="submission" date="2020-08" db="EMBL/GenBank/DDBJ databases">
        <title>Genome sequence of Weissella diestrammenae KACC 16890T.</title>
        <authorList>
            <person name="Hyun D.-W."/>
            <person name="Bae J.-W."/>
        </authorList>
    </citation>
    <scope>NUCLEOTIDE SEQUENCE [LARGE SCALE GENOMIC DNA]</scope>
    <source>
        <strain evidence="5 6">KACC 16890</strain>
    </source>
</reference>
<dbReference type="InterPro" id="IPR011146">
    <property type="entry name" value="HIT-like"/>
</dbReference>
<dbReference type="PROSITE" id="PS00892">
    <property type="entry name" value="HIT_1"/>
    <property type="match status" value="1"/>
</dbReference>
<feature type="domain" description="HIT" evidence="4">
    <location>
        <begin position="4"/>
        <end position="112"/>
    </location>
</feature>
<dbReference type="KEGG" id="wdi:H9L19_07105"/>
<proteinExistence type="predicted"/>
<dbReference type="InterPro" id="IPR039384">
    <property type="entry name" value="HINT"/>
</dbReference>
<dbReference type="GO" id="GO:0003824">
    <property type="term" value="F:catalytic activity"/>
    <property type="evidence" value="ECO:0007669"/>
    <property type="project" value="InterPro"/>
</dbReference>
<organism evidence="5 6">
    <name type="scientific">Weissella diestrammenae</name>
    <dbReference type="NCBI Taxonomy" id="1162633"/>
    <lineage>
        <taxon>Bacteria</taxon>
        <taxon>Bacillati</taxon>
        <taxon>Bacillota</taxon>
        <taxon>Bacilli</taxon>
        <taxon>Lactobacillales</taxon>
        <taxon>Lactobacillaceae</taxon>
        <taxon>Weissella</taxon>
    </lineage>
</organism>
<sequence>MADIFDKILIGDIPAFKIYEDQDVLAFLDISQITPGHTLVIPKADLTDIFDYNEADAAKVLSKLPRVARAIKASNPEIVGLNIVSNNGSGAGQIVMHSHFHLIPRYRNDGFKITEFNHADQYSTEQYEALAQKIRQHLEANTNE</sequence>
<dbReference type="Gene3D" id="3.30.428.10">
    <property type="entry name" value="HIT-like"/>
    <property type="match status" value="1"/>
</dbReference>
<dbReference type="PANTHER" id="PTHR46648">
    <property type="entry name" value="HIT FAMILY PROTEIN 1"/>
    <property type="match status" value="1"/>
</dbReference>
<accession>A0A7G9T4V6</accession>
<feature type="short sequence motif" description="Histidine triad motif" evidence="2 3">
    <location>
        <begin position="97"/>
        <end position="101"/>
    </location>
</feature>
<dbReference type="AlphaFoldDB" id="A0A7G9T4V6"/>
<dbReference type="Pfam" id="PF01230">
    <property type="entry name" value="HIT"/>
    <property type="match status" value="1"/>
</dbReference>
<dbReference type="PANTHER" id="PTHR46648:SF1">
    <property type="entry name" value="ADENOSINE 5'-MONOPHOSPHORAMIDASE HNT1"/>
    <property type="match status" value="1"/>
</dbReference>
<dbReference type="RefSeq" id="WP_187528966.1">
    <property type="nucleotide sequence ID" value="NZ_CP060724.1"/>
</dbReference>
<evidence type="ECO:0000313" key="5">
    <source>
        <dbReference type="EMBL" id="QNN75131.1"/>
    </source>
</evidence>
<name>A0A7G9T4V6_9LACO</name>